<sequence length="329" mass="36414">MSRISDTRIRTREAAAHLVAAGRHPHELTVDLIYAEIRQGSRTTINDELKLWKDEQARNDALAAALPAPVADAMRLLWALAVKHGEQVFAARGEELEHEAADATARAESLAIALTALEAQAQTLRTQLEEREIRLAAAAAELARTQAERAAALQTAQAVATERDAARTEAQQAQQVLQDAHARALEELRTEHAVREAALRAQIDQAASRLESVQKHVMLQTEEARDAQRRAETALTKARQRNEQLVGDAQRLAAEAAEQRRLAERHEKQLASVIDEARELRRERDTLAQQVASLQGQLKELKAHPQPATHGQAKRNPDSRGARSRTKMS</sequence>
<evidence type="ECO:0000313" key="4">
    <source>
        <dbReference type="EMBL" id="SAL07045.1"/>
    </source>
</evidence>
<evidence type="ECO:0000313" key="5">
    <source>
        <dbReference type="Proteomes" id="UP000071859"/>
    </source>
</evidence>
<protein>
    <submittedName>
        <fullName evidence="4">Chromosome partition protein Smc</fullName>
    </submittedName>
</protein>
<gene>
    <name evidence="4" type="primary">smc_3</name>
    <name evidence="4" type="ORF">AWB78_08388</name>
</gene>
<keyword evidence="1" id="KW-0175">Coiled coil</keyword>
<dbReference type="Pfam" id="PF11740">
    <property type="entry name" value="KfrA_N"/>
    <property type="match status" value="1"/>
</dbReference>
<accession>A0A158EJL0</accession>
<dbReference type="RefSeq" id="WP_074173705.1">
    <property type="nucleotide sequence ID" value="NZ_FCOX02000160.1"/>
</dbReference>
<dbReference type="OrthoDB" id="5944333at2"/>
<organism evidence="4 5">
    <name type="scientific">Caballeronia calidae</name>
    <dbReference type="NCBI Taxonomy" id="1777139"/>
    <lineage>
        <taxon>Bacteria</taxon>
        <taxon>Pseudomonadati</taxon>
        <taxon>Pseudomonadota</taxon>
        <taxon>Betaproteobacteria</taxon>
        <taxon>Burkholderiales</taxon>
        <taxon>Burkholderiaceae</taxon>
        <taxon>Caballeronia</taxon>
    </lineage>
</organism>
<dbReference type="Proteomes" id="UP000071859">
    <property type="component" value="Unassembled WGS sequence"/>
</dbReference>
<evidence type="ECO:0000256" key="1">
    <source>
        <dbReference type="SAM" id="Coils"/>
    </source>
</evidence>
<feature type="domain" description="KfrA N-terminal DNA-binding" evidence="3">
    <location>
        <begin position="12"/>
        <end position="120"/>
    </location>
</feature>
<reference evidence="4" key="1">
    <citation type="submission" date="2016-01" db="EMBL/GenBank/DDBJ databases">
        <authorList>
            <person name="Peeters C."/>
        </authorList>
    </citation>
    <scope>NUCLEOTIDE SEQUENCE</scope>
    <source>
        <strain evidence="4">LMG 29321</strain>
    </source>
</reference>
<keyword evidence="5" id="KW-1185">Reference proteome</keyword>
<dbReference type="EMBL" id="FCOX02000160">
    <property type="protein sequence ID" value="SAL07045.1"/>
    <property type="molecule type" value="Genomic_DNA"/>
</dbReference>
<proteinExistence type="predicted"/>
<dbReference type="InterPro" id="IPR021104">
    <property type="entry name" value="KfrA_DNA-bd_N"/>
</dbReference>
<comment type="caution">
    <text evidence="4">The sequence shown here is derived from an EMBL/GenBank/DDBJ whole genome shotgun (WGS) entry which is preliminary data.</text>
</comment>
<feature type="region of interest" description="Disordered" evidence="2">
    <location>
        <begin position="291"/>
        <end position="329"/>
    </location>
</feature>
<name>A0A158EJL0_9BURK</name>
<evidence type="ECO:0000259" key="3">
    <source>
        <dbReference type="Pfam" id="PF11740"/>
    </source>
</evidence>
<feature type="coiled-coil region" evidence="1">
    <location>
        <begin position="100"/>
        <end position="183"/>
    </location>
</feature>
<dbReference type="AlphaFoldDB" id="A0A158EJL0"/>
<evidence type="ECO:0000256" key="2">
    <source>
        <dbReference type="SAM" id="MobiDB-lite"/>
    </source>
</evidence>